<name>A0A679G1B3_9BACL</name>
<dbReference type="SUPFAM" id="SSF50249">
    <property type="entry name" value="Nucleic acid-binding proteins"/>
    <property type="match status" value="1"/>
</dbReference>
<geneLocation type="plasmid" evidence="3 4">
    <name>pGspE55-1</name>
</geneLocation>
<accession>A0A679G1B3</accession>
<dbReference type="RefSeq" id="WP_172418871.1">
    <property type="nucleotide sequence ID" value="NZ_AP022558.1"/>
</dbReference>
<reference evidence="4" key="1">
    <citation type="journal article" date="2020" name="Microbiol. Resour. Announc.">
        <title>Complete Genome Sequence of Geobacillus sp. Strain E55-1, Isolated from Mine Geyser in Japan.</title>
        <authorList>
            <person name="Miyazaki K."/>
            <person name="Hase E."/>
            <person name="Tokito N."/>
        </authorList>
    </citation>
    <scope>NUCLEOTIDE SEQUENCE [LARGE SCALE GENOMIC DNA]</scope>
    <source>
        <strain evidence="4">E55-1</strain>
        <plasmid evidence="4">pGspE55-1</plasmid>
    </source>
</reference>
<evidence type="ECO:0000256" key="2">
    <source>
        <dbReference type="PROSITE-ProRule" id="PRU00252"/>
    </source>
</evidence>
<dbReference type="PROSITE" id="PS50935">
    <property type="entry name" value="SSB"/>
    <property type="match status" value="1"/>
</dbReference>
<proteinExistence type="predicted"/>
<evidence type="ECO:0000313" key="3">
    <source>
        <dbReference type="EMBL" id="BBW98894.1"/>
    </source>
</evidence>
<keyword evidence="4" id="KW-1185">Reference proteome</keyword>
<evidence type="ECO:0000256" key="1">
    <source>
        <dbReference type="ARBA" id="ARBA00023125"/>
    </source>
</evidence>
<protein>
    <recommendedName>
        <fullName evidence="5">Single-stranded DNA-binding protein</fullName>
    </recommendedName>
</protein>
<dbReference type="InterPro" id="IPR000424">
    <property type="entry name" value="Primosome_PriB/ssb"/>
</dbReference>
<dbReference type="AlphaFoldDB" id="A0A679G1B3"/>
<dbReference type="Gene3D" id="2.40.50.140">
    <property type="entry name" value="Nucleic acid-binding proteins"/>
    <property type="match status" value="1"/>
</dbReference>
<dbReference type="Proteomes" id="UP000501421">
    <property type="component" value="Plasmid pGspE55-1"/>
</dbReference>
<evidence type="ECO:0008006" key="5">
    <source>
        <dbReference type="Google" id="ProtNLM"/>
    </source>
</evidence>
<sequence>MLIVERVVREREGVKKEEEVVFAVGRLTKTPEGVKVSESGRKYVKGLSVAVDTYQNKEKKTVFYPLVLFDRDAEIMAQYGEKGRLVAIFGKKREEEFVAKDGEVKRYIYVLVERFQFCGSNRKSKEERADVFPFEMEDDQLPF</sequence>
<organism evidence="3 4">
    <name type="scientific">Geobacillus subterraneus</name>
    <dbReference type="NCBI Taxonomy" id="129338"/>
    <lineage>
        <taxon>Bacteria</taxon>
        <taxon>Bacillati</taxon>
        <taxon>Bacillota</taxon>
        <taxon>Bacilli</taxon>
        <taxon>Bacillales</taxon>
        <taxon>Anoxybacillaceae</taxon>
        <taxon>Geobacillus</taxon>
    </lineage>
</organism>
<evidence type="ECO:0000313" key="4">
    <source>
        <dbReference type="Proteomes" id="UP000501421"/>
    </source>
</evidence>
<gene>
    <name evidence="3" type="ORF">GsuE55_37270</name>
</gene>
<keyword evidence="1 2" id="KW-0238">DNA-binding</keyword>
<dbReference type="Pfam" id="PF00436">
    <property type="entry name" value="SSB"/>
    <property type="match status" value="1"/>
</dbReference>
<dbReference type="EMBL" id="AP022558">
    <property type="protein sequence ID" value="BBW98894.1"/>
    <property type="molecule type" value="Genomic_DNA"/>
</dbReference>
<dbReference type="InterPro" id="IPR012340">
    <property type="entry name" value="NA-bd_OB-fold"/>
</dbReference>
<dbReference type="GO" id="GO:0003697">
    <property type="term" value="F:single-stranded DNA binding"/>
    <property type="evidence" value="ECO:0007669"/>
    <property type="project" value="InterPro"/>
</dbReference>
<keyword evidence="3" id="KW-0614">Plasmid</keyword>